<gene>
    <name evidence="3" type="ORF">C1706_06875</name>
</gene>
<dbReference type="InterPro" id="IPR001900">
    <property type="entry name" value="RNase_II/R"/>
</dbReference>
<dbReference type="GO" id="GO:0006402">
    <property type="term" value="P:mRNA catabolic process"/>
    <property type="evidence" value="ECO:0007669"/>
    <property type="project" value="TreeGrafter"/>
</dbReference>
<accession>A0A4V1Q7E2</accession>
<sequence length="491" mass="52609">MRSDPRSHRRVGAVSPSAVYSSGRTAPEPLRPGLRRLRGELNVPDAFPASVEAEAAASARDTSLPVRDATDIPLVTIDPPGSTDLDQALFIAREGEGYRVVYAIADLERFVTPGSALDAEVHARGVTLYAPDGRVPLHPTVLSEGAASLLPDVERPALLWEHTLDAEGRTTASRVEPARVRSRAQLSYEQVQASLDDGTADETLMLLREVGLKREALERDRGGVSLQIPEQEVEVIDGRWALRFRATLLVEGWNAQISLLTGMAAAELMLRGGVGILRTLPPARPADVARLRRVASALGIRWSASLSYPEFVRTLDPACPRDLAMLNACTTLFRGAGYVAFDGASPQQPLHGAMNAPYAHCTAPLRRLADRYANAVCVALSAGAPVPAWARSGLAALPGVMGKATQRSNAYERGILSLVEALVLDTRRDEEFVGTVVEVNEKSGRAELQLADPAVSAPMEGEPHVLGEQAAARLVEADLLTGAVLFARESQ</sequence>
<evidence type="ECO:0000313" key="4">
    <source>
        <dbReference type="Proteomes" id="UP000290624"/>
    </source>
</evidence>
<feature type="domain" description="RNB" evidence="2">
    <location>
        <begin position="66"/>
        <end position="383"/>
    </location>
</feature>
<dbReference type="InterPro" id="IPR012340">
    <property type="entry name" value="NA-bd_OB-fold"/>
</dbReference>
<dbReference type="InterPro" id="IPR040596">
    <property type="entry name" value="RNase_II_C_S1"/>
</dbReference>
<evidence type="ECO:0000256" key="1">
    <source>
        <dbReference type="SAM" id="MobiDB-lite"/>
    </source>
</evidence>
<dbReference type="InterPro" id="IPR050180">
    <property type="entry name" value="RNR_Ribonuclease"/>
</dbReference>
<dbReference type="PANTHER" id="PTHR23355">
    <property type="entry name" value="RIBONUCLEASE"/>
    <property type="match status" value="1"/>
</dbReference>
<dbReference type="OrthoDB" id="5800376at2"/>
<dbReference type="AlphaFoldDB" id="A0A4V1Q7E2"/>
<keyword evidence="4" id="KW-1185">Reference proteome</keyword>
<evidence type="ECO:0000313" key="3">
    <source>
        <dbReference type="EMBL" id="RXW32278.1"/>
    </source>
</evidence>
<dbReference type="GO" id="GO:0003723">
    <property type="term" value="F:RNA binding"/>
    <property type="evidence" value="ECO:0007669"/>
    <property type="project" value="InterPro"/>
</dbReference>
<dbReference type="EMBL" id="PPCV01000004">
    <property type="protein sequence ID" value="RXW32278.1"/>
    <property type="molecule type" value="Genomic_DNA"/>
</dbReference>
<organism evidence="3 4">
    <name type="scientific">Propioniciclava flava</name>
    <dbReference type="NCBI Taxonomy" id="2072026"/>
    <lineage>
        <taxon>Bacteria</taxon>
        <taxon>Bacillati</taxon>
        <taxon>Actinomycetota</taxon>
        <taxon>Actinomycetes</taxon>
        <taxon>Propionibacteriales</taxon>
        <taxon>Propionibacteriaceae</taxon>
        <taxon>Propioniciclava</taxon>
    </lineage>
</organism>
<comment type="caution">
    <text evidence="3">The sequence shown here is derived from an EMBL/GenBank/DDBJ whole genome shotgun (WGS) entry which is preliminary data.</text>
</comment>
<name>A0A4V1Q7E2_9ACTN</name>
<proteinExistence type="predicted"/>
<dbReference type="Proteomes" id="UP000290624">
    <property type="component" value="Unassembled WGS sequence"/>
</dbReference>
<dbReference type="GO" id="GO:0004540">
    <property type="term" value="F:RNA nuclease activity"/>
    <property type="evidence" value="ECO:0007669"/>
    <property type="project" value="InterPro"/>
</dbReference>
<dbReference type="PANTHER" id="PTHR23355:SF9">
    <property type="entry name" value="DIS3-LIKE EXONUCLEASE 2"/>
    <property type="match status" value="1"/>
</dbReference>
<evidence type="ECO:0000259" key="2">
    <source>
        <dbReference type="SMART" id="SM00955"/>
    </source>
</evidence>
<protein>
    <submittedName>
        <fullName evidence="3">Ribonuclease II</fullName>
    </submittedName>
</protein>
<dbReference type="SUPFAM" id="SSF50249">
    <property type="entry name" value="Nucleic acid-binding proteins"/>
    <property type="match status" value="1"/>
</dbReference>
<reference evidence="3 4" key="1">
    <citation type="submission" date="2018-01" db="EMBL/GenBank/DDBJ databases">
        <title>Lactibacter flavus gen. nov., sp. nov., a novel bacterium of the family Propionibacteriaceae isolated from raw milk and dairy products.</title>
        <authorList>
            <person name="Wenning M."/>
            <person name="Breitenwieser F."/>
            <person name="Huptas C."/>
            <person name="von Neubeck M."/>
            <person name="Busse H.-J."/>
            <person name="Scherer S."/>
        </authorList>
    </citation>
    <scope>NUCLEOTIDE SEQUENCE [LARGE SCALE GENOMIC DNA]</scope>
    <source>
        <strain evidence="3 4">VG341</strain>
    </source>
</reference>
<dbReference type="Pfam" id="PF00773">
    <property type="entry name" value="RNB"/>
    <property type="match status" value="1"/>
</dbReference>
<dbReference type="Pfam" id="PF18614">
    <property type="entry name" value="RNase_II_C_S1"/>
    <property type="match status" value="1"/>
</dbReference>
<dbReference type="SMART" id="SM00955">
    <property type="entry name" value="RNB"/>
    <property type="match status" value="1"/>
</dbReference>
<feature type="region of interest" description="Disordered" evidence="1">
    <location>
        <begin position="1"/>
        <end position="31"/>
    </location>
</feature>